<evidence type="ECO:0000256" key="1">
    <source>
        <dbReference type="ARBA" id="ARBA00022475"/>
    </source>
</evidence>
<feature type="transmembrane region" description="Helical" evidence="5">
    <location>
        <begin position="7"/>
        <end position="25"/>
    </location>
</feature>
<accession>A0A4Y9TCZ1</accession>
<evidence type="ECO:0000259" key="6">
    <source>
        <dbReference type="Pfam" id="PF06305"/>
    </source>
</evidence>
<evidence type="ECO:0000313" key="8">
    <source>
        <dbReference type="Proteomes" id="UP000297322"/>
    </source>
</evidence>
<dbReference type="RefSeq" id="WP_017526596.1">
    <property type="nucleotide sequence ID" value="NZ_SPVI01000011.1"/>
</dbReference>
<sequence length="81" mass="8662">MRGIKRVFLMLVVLAVALMVAAFVLENQQGVSLSFLGWATMQLPVAVYVVAALIVGLLIGPFFCVLAASVRRNKRASAARG</sequence>
<organism evidence="7 8">
    <name type="scientific">Pseudomonas fluorescens</name>
    <dbReference type="NCBI Taxonomy" id="294"/>
    <lineage>
        <taxon>Bacteria</taxon>
        <taxon>Pseudomonadati</taxon>
        <taxon>Pseudomonadota</taxon>
        <taxon>Gammaproteobacteria</taxon>
        <taxon>Pseudomonadales</taxon>
        <taxon>Pseudomonadaceae</taxon>
        <taxon>Pseudomonas</taxon>
    </lineage>
</organism>
<dbReference type="Proteomes" id="UP000297322">
    <property type="component" value="Unassembled WGS sequence"/>
</dbReference>
<evidence type="ECO:0000313" key="7">
    <source>
        <dbReference type="EMBL" id="TFW41848.1"/>
    </source>
</evidence>
<comment type="caution">
    <text evidence="7">The sequence shown here is derived from an EMBL/GenBank/DDBJ whole genome shotgun (WGS) entry which is preliminary data.</text>
</comment>
<dbReference type="GO" id="GO:0005886">
    <property type="term" value="C:plasma membrane"/>
    <property type="evidence" value="ECO:0007669"/>
    <property type="project" value="InterPro"/>
</dbReference>
<dbReference type="Pfam" id="PF06305">
    <property type="entry name" value="LapA_dom"/>
    <property type="match status" value="1"/>
</dbReference>
<gene>
    <name evidence="7" type="ORF">E4T65_18065</name>
</gene>
<keyword evidence="2 5" id="KW-0812">Transmembrane</keyword>
<reference evidence="7 8" key="1">
    <citation type="submission" date="2019-03" db="EMBL/GenBank/DDBJ databases">
        <title>Biocontrol and xenobiotic degradation properties of endophytic Pseudomonas fluorescens strain BRZ63.</title>
        <authorList>
            <person name="Chlebek D.A."/>
            <person name="Pinski A."/>
            <person name="Zur J.P."/>
            <person name="Michalska J."/>
            <person name="Hupert-Kocurek K.T."/>
        </authorList>
    </citation>
    <scope>NUCLEOTIDE SEQUENCE [LARGE SCALE GENOMIC DNA]</scope>
    <source>
        <strain evidence="7 8">BRZ63</strain>
    </source>
</reference>
<protein>
    <submittedName>
        <fullName evidence="7">LapA family protein</fullName>
    </submittedName>
</protein>
<dbReference type="AlphaFoldDB" id="A0A4Y9TCZ1"/>
<dbReference type="InterPro" id="IPR010445">
    <property type="entry name" value="LapA_dom"/>
</dbReference>
<keyword evidence="3 5" id="KW-1133">Transmembrane helix</keyword>
<evidence type="ECO:0000256" key="4">
    <source>
        <dbReference type="ARBA" id="ARBA00023136"/>
    </source>
</evidence>
<evidence type="ECO:0000256" key="2">
    <source>
        <dbReference type="ARBA" id="ARBA00022692"/>
    </source>
</evidence>
<proteinExistence type="predicted"/>
<name>A0A4Y9TCZ1_PSEFL</name>
<evidence type="ECO:0000256" key="3">
    <source>
        <dbReference type="ARBA" id="ARBA00022989"/>
    </source>
</evidence>
<dbReference type="EMBL" id="SPVI01000011">
    <property type="protein sequence ID" value="TFW41848.1"/>
    <property type="molecule type" value="Genomic_DNA"/>
</dbReference>
<evidence type="ECO:0000256" key="5">
    <source>
        <dbReference type="SAM" id="Phobius"/>
    </source>
</evidence>
<feature type="domain" description="Lipopolysaccharide assembly protein A" evidence="6">
    <location>
        <begin position="26"/>
        <end position="78"/>
    </location>
</feature>
<feature type="transmembrane region" description="Helical" evidence="5">
    <location>
        <begin position="45"/>
        <end position="70"/>
    </location>
</feature>
<keyword evidence="4 5" id="KW-0472">Membrane</keyword>
<keyword evidence="1" id="KW-1003">Cell membrane</keyword>